<sequence>MNMLINTMISLMESMKILKNLETLTGEGKYEQAAEENPEGKGEDNKDTDTEPEDDEVKELPQNFTEFHRLAFVIKATKNDCQVVPVGSIKLNPLHEVRKIRI</sequence>
<keyword evidence="3" id="KW-1185">Reference proteome</keyword>
<evidence type="ECO:0000313" key="2">
    <source>
        <dbReference type="EMBL" id="CAI2376880.1"/>
    </source>
</evidence>
<feature type="compositionally biased region" description="Basic and acidic residues" evidence="1">
    <location>
        <begin position="28"/>
        <end position="49"/>
    </location>
</feature>
<evidence type="ECO:0000256" key="1">
    <source>
        <dbReference type="SAM" id="MobiDB-lite"/>
    </source>
</evidence>
<feature type="region of interest" description="Disordered" evidence="1">
    <location>
        <begin position="28"/>
        <end position="61"/>
    </location>
</feature>
<organism evidence="2 3">
    <name type="scientific">Euplotes crassus</name>
    <dbReference type="NCBI Taxonomy" id="5936"/>
    <lineage>
        <taxon>Eukaryota</taxon>
        <taxon>Sar</taxon>
        <taxon>Alveolata</taxon>
        <taxon>Ciliophora</taxon>
        <taxon>Intramacronucleata</taxon>
        <taxon>Spirotrichea</taxon>
        <taxon>Hypotrichia</taxon>
        <taxon>Euplotida</taxon>
        <taxon>Euplotidae</taxon>
        <taxon>Moneuplotes</taxon>
    </lineage>
</organism>
<comment type="caution">
    <text evidence="2">The sequence shown here is derived from an EMBL/GenBank/DDBJ whole genome shotgun (WGS) entry which is preliminary data.</text>
</comment>
<protein>
    <submittedName>
        <fullName evidence="2">Uncharacterized protein</fullName>
    </submittedName>
</protein>
<dbReference type="AlphaFoldDB" id="A0AAD2D1Q4"/>
<dbReference type="Proteomes" id="UP001295684">
    <property type="component" value="Unassembled WGS sequence"/>
</dbReference>
<name>A0AAD2D1Q4_EUPCR</name>
<evidence type="ECO:0000313" key="3">
    <source>
        <dbReference type="Proteomes" id="UP001295684"/>
    </source>
</evidence>
<dbReference type="EMBL" id="CAMPGE010018467">
    <property type="protein sequence ID" value="CAI2376880.1"/>
    <property type="molecule type" value="Genomic_DNA"/>
</dbReference>
<reference evidence="2" key="1">
    <citation type="submission" date="2023-07" db="EMBL/GenBank/DDBJ databases">
        <authorList>
            <consortium name="AG Swart"/>
            <person name="Singh M."/>
            <person name="Singh A."/>
            <person name="Seah K."/>
            <person name="Emmerich C."/>
        </authorList>
    </citation>
    <scope>NUCLEOTIDE SEQUENCE</scope>
    <source>
        <strain evidence="2">DP1</strain>
    </source>
</reference>
<gene>
    <name evidence="2" type="ORF">ECRASSUSDP1_LOCUS18257</name>
</gene>
<proteinExistence type="predicted"/>
<accession>A0AAD2D1Q4</accession>